<evidence type="ECO:0000256" key="6">
    <source>
        <dbReference type="SAM" id="SignalP"/>
    </source>
</evidence>
<name>W7UC44_9STRA</name>
<feature type="signal peptide" evidence="6">
    <location>
        <begin position="1"/>
        <end position="23"/>
    </location>
</feature>
<dbReference type="PANTHER" id="PTHR28620:SF1">
    <property type="entry name" value="CENP-V_GFA DOMAIN-CONTAINING PROTEIN"/>
    <property type="match status" value="1"/>
</dbReference>
<reference evidence="8 9" key="1">
    <citation type="journal article" date="2014" name="Mol. Plant">
        <title>Chromosome Scale Genome Assembly and Transcriptome Profiling of Nannochloropsis gaditana in Nitrogen Depletion.</title>
        <authorList>
            <person name="Corteggiani Carpinelli E."/>
            <person name="Telatin A."/>
            <person name="Vitulo N."/>
            <person name="Forcato C."/>
            <person name="D'Angelo M."/>
            <person name="Schiavon R."/>
            <person name="Vezzi A."/>
            <person name="Giacometti G.M."/>
            <person name="Morosinotto T."/>
            <person name="Valle G."/>
        </authorList>
    </citation>
    <scope>NUCLEOTIDE SEQUENCE [LARGE SCALE GENOMIC DNA]</scope>
    <source>
        <strain evidence="8 9">B-31</strain>
    </source>
</reference>
<dbReference type="GO" id="GO:0046872">
    <property type="term" value="F:metal ion binding"/>
    <property type="evidence" value="ECO:0007669"/>
    <property type="project" value="UniProtKB-KW"/>
</dbReference>
<dbReference type="AlphaFoldDB" id="W7UC44"/>
<evidence type="ECO:0000256" key="4">
    <source>
        <dbReference type="SAM" id="MobiDB-lite"/>
    </source>
</evidence>
<evidence type="ECO:0000256" key="3">
    <source>
        <dbReference type="ARBA" id="ARBA00022833"/>
    </source>
</evidence>
<evidence type="ECO:0000256" key="2">
    <source>
        <dbReference type="ARBA" id="ARBA00022723"/>
    </source>
</evidence>
<sequence>MKKFPISGFRLGLLLFFPRRSCAMFVKQATTDRLLGMLVTLATGAAIFYIQHGIKAFVNRRKSGAKSERPRPKEATNYGDPYFRARWGHMTGKGGIFELIHHSGACMCGRFGFRLLAPADLKALDCPGPVRYPHVFVPASAFQPLQDLRLLTLYTARGLLGGHIVVHAFCTACGVPIFRASDGAIDTLVVNVECLHGASIRSVEVTYYEDLLGFPRGSREAAGATAAGDDPCRARAWERGKAAGPEDVSEGSRPKSHGGSSKVAAEGALVKKGWGQGVGVGSGTTWGGRVSGLVENALPFRNVFGGSGSSLGGKVRDGRGYHSSASVQTTGATSLLSHLLSRASLSMRPAPGGLLSIEAGGSAAEEEGLAESGSPAGSQETSPVMPTEGSADNMWLAWDESCEIRRDRGETDGVGRRGWGQPPPRRVTSSTRMLMSGVSELTVPLPGQSDAASQRVIGPAPGWERLGDGCTPPSMHQLRYHLKRHLKRRLNWLSSNGGGETGLGRGDLEEREDFGETRAYPGDQHFFQHHEHEPAPFIEEEETIHSAYGLKSRQVEGLPSKHQRRMTTPTPPPSPSVRSSFASTPATPLADATHKHSANTSISSSPHSQQIFPSPQSEEARTKKGGLCETPPNGIRKKSKQARGGRENRATVPKGTKAD</sequence>
<comment type="caution">
    <text evidence="8">The sequence shown here is derived from an EMBL/GenBank/DDBJ whole genome shotgun (WGS) entry which is preliminary data.</text>
</comment>
<feature type="region of interest" description="Disordered" evidence="4">
    <location>
        <begin position="555"/>
        <end position="659"/>
    </location>
</feature>
<dbReference type="GO" id="GO:0016846">
    <property type="term" value="F:carbon-sulfur lyase activity"/>
    <property type="evidence" value="ECO:0007669"/>
    <property type="project" value="InterPro"/>
</dbReference>
<feature type="chain" id="PRO_5004901610" evidence="6">
    <location>
        <begin position="24"/>
        <end position="659"/>
    </location>
</feature>
<feature type="region of interest" description="Disordered" evidence="4">
    <location>
        <begin position="409"/>
        <end position="429"/>
    </location>
</feature>
<dbReference type="Proteomes" id="UP000019335">
    <property type="component" value="Chromosome 1"/>
</dbReference>
<gene>
    <name evidence="8" type="ORF">Naga_100013g42</name>
</gene>
<evidence type="ECO:0000313" key="9">
    <source>
        <dbReference type="Proteomes" id="UP000019335"/>
    </source>
</evidence>
<feature type="region of interest" description="Disordered" evidence="4">
    <location>
        <begin position="361"/>
        <end position="390"/>
    </location>
</feature>
<dbReference type="Gene3D" id="2.170.150.70">
    <property type="match status" value="1"/>
</dbReference>
<feature type="domain" description="CENP-V/GFA" evidence="7">
    <location>
        <begin position="102"/>
        <end position="209"/>
    </location>
</feature>
<feature type="transmembrane region" description="Helical" evidence="5">
    <location>
        <begin position="33"/>
        <end position="51"/>
    </location>
</feature>
<organism evidence="8 9">
    <name type="scientific">Nannochloropsis gaditana</name>
    <dbReference type="NCBI Taxonomy" id="72520"/>
    <lineage>
        <taxon>Eukaryota</taxon>
        <taxon>Sar</taxon>
        <taxon>Stramenopiles</taxon>
        <taxon>Ochrophyta</taxon>
        <taxon>Eustigmatophyceae</taxon>
        <taxon>Eustigmatales</taxon>
        <taxon>Monodopsidaceae</taxon>
        <taxon>Nannochloropsis</taxon>
    </lineage>
</organism>
<proteinExistence type="inferred from homology"/>
<keyword evidence="9" id="KW-1185">Reference proteome</keyword>
<dbReference type="InterPro" id="IPR011057">
    <property type="entry name" value="Mss4-like_sf"/>
</dbReference>
<feature type="compositionally biased region" description="Polar residues" evidence="4">
    <location>
        <begin position="598"/>
        <end position="617"/>
    </location>
</feature>
<evidence type="ECO:0000313" key="8">
    <source>
        <dbReference type="EMBL" id="EWM30529.1"/>
    </source>
</evidence>
<feature type="compositionally biased region" description="Low complexity" evidence="4">
    <location>
        <begin position="576"/>
        <end position="585"/>
    </location>
</feature>
<comment type="similarity">
    <text evidence="1">Belongs to the Gfa family.</text>
</comment>
<dbReference type="PANTHER" id="PTHR28620">
    <property type="entry name" value="CENTROMERE PROTEIN V"/>
    <property type="match status" value="1"/>
</dbReference>
<keyword evidence="3" id="KW-0862">Zinc</keyword>
<dbReference type="EMBL" id="AZIL01000033">
    <property type="protein sequence ID" value="EWM30529.1"/>
    <property type="molecule type" value="Genomic_DNA"/>
</dbReference>
<evidence type="ECO:0000259" key="7">
    <source>
        <dbReference type="PROSITE" id="PS51891"/>
    </source>
</evidence>
<evidence type="ECO:0000256" key="1">
    <source>
        <dbReference type="ARBA" id="ARBA00005495"/>
    </source>
</evidence>
<feature type="region of interest" description="Disordered" evidence="4">
    <location>
        <begin position="239"/>
        <end position="262"/>
    </location>
</feature>
<keyword evidence="5" id="KW-0472">Membrane</keyword>
<keyword evidence="2" id="KW-0479">Metal-binding</keyword>
<keyword evidence="5" id="KW-0812">Transmembrane</keyword>
<keyword evidence="6" id="KW-0732">Signal</keyword>
<dbReference type="OrthoDB" id="194780at2759"/>
<keyword evidence="5" id="KW-1133">Transmembrane helix</keyword>
<dbReference type="InterPro" id="IPR052355">
    <property type="entry name" value="CENP-V-like"/>
</dbReference>
<evidence type="ECO:0000256" key="5">
    <source>
        <dbReference type="SAM" id="Phobius"/>
    </source>
</evidence>
<accession>W7UC44</accession>
<dbReference type="PROSITE" id="PS51891">
    <property type="entry name" value="CENP_V_GFA"/>
    <property type="match status" value="1"/>
</dbReference>
<dbReference type="InterPro" id="IPR006913">
    <property type="entry name" value="CENP-V/GFA"/>
</dbReference>
<protein>
    <submittedName>
        <fullName evidence="8">Centromere v-like protein</fullName>
    </submittedName>
</protein>
<dbReference type="SUPFAM" id="SSF51316">
    <property type="entry name" value="Mss4-like"/>
    <property type="match status" value="1"/>
</dbReference>